<evidence type="ECO:0000313" key="3">
    <source>
        <dbReference type="Proteomes" id="UP000596739"/>
    </source>
</evidence>
<comment type="caution">
    <text evidence="2">The sequence shown here is derived from an EMBL/GenBank/DDBJ whole genome shotgun (WGS) entry which is preliminary data.</text>
</comment>
<dbReference type="EMBL" id="JAENHN010000002">
    <property type="protein sequence ID" value="MBK1809167.1"/>
    <property type="molecule type" value="Genomic_DNA"/>
</dbReference>
<evidence type="ECO:0000313" key="2">
    <source>
        <dbReference type="EMBL" id="MBK1809167.1"/>
    </source>
</evidence>
<dbReference type="InterPro" id="IPR001387">
    <property type="entry name" value="Cro/C1-type_HTH"/>
</dbReference>
<sequence>MLKFQIEKLLSERDKSLYWLAKETGITYPTLHKIQNNQTVSVSLEVLGKLCIALNVDLNTLLKEED</sequence>
<keyword evidence="3" id="KW-1185">Reference proteome</keyword>
<dbReference type="Gene3D" id="1.10.260.40">
    <property type="entry name" value="lambda repressor-like DNA-binding domains"/>
    <property type="match status" value="1"/>
</dbReference>
<dbReference type="Pfam" id="PF13443">
    <property type="entry name" value="HTH_26"/>
    <property type="match status" value="1"/>
</dbReference>
<organism evidence="2 3">
    <name type="scientific">Clostridium yunnanense</name>
    <dbReference type="NCBI Taxonomy" id="2800325"/>
    <lineage>
        <taxon>Bacteria</taxon>
        <taxon>Bacillati</taxon>
        <taxon>Bacillota</taxon>
        <taxon>Clostridia</taxon>
        <taxon>Eubacteriales</taxon>
        <taxon>Clostridiaceae</taxon>
        <taxon>Clostridium</taxon>
    </lineage>
</organism>
<dbReference type="SMART" id="SM00530">
    <property type="entry name" value="HTH_XRE"/>
    <property type="match status" value="1"/>
</dbReference>
<dbReference type="PROSITE" id="PS50943">
    <property type="entry name" value="HTH_CROC1"/>
    <property type="match status" value="1"/>
</dbReference>
<gene>
    <name evidence="2" type="ORF">JHL18_00700</name>
</gene>
<dbReference type="RefSeq" id="WP_200265714.1">
    <property type="nucleotide sequence ID" value="NZ_JAENHN010000002.1"/>
</dbReference>
<feature type="domain" description="HTH cro/C1-type" evidence="1">
    <location>
        <begin position="6"/>
        <end position="61"/>
    </location>
</feature>
<dbReference type="Proteomes" id="UP000596739">
    <property type="component" value="Unassembled WGS sequence"/>
</dbReference>
<dbReference type="SUPFAM" id="SSF47413">
    <property type="entry name" value="lambda repressor-like DNA-binding domains"/>
    <property type="match status" value="1"/>
</dbReference>
<dbReference type="InterPro" id="IPR010982">
    <property type="entry name" value="Lambda_DNA-bd_dom_sf"/>
</dbReference>
<proteinExistence type="predicted"/>
<accession>A0ABS1EIG5</accession>
<evidence type="ECO:0000259" key="1">
    <source>
        <dbReference type="PROSITE" id="PS50943"/>
    </source>
</evidence>
<dbReference type="CDD" id="cd00093">
    <property type="entry name" value="HTH_XRE"/>
    <property type="match status" value="1"/>
</dbReference>
<name>A0ABS1EIG5_9CLOT</name>
<protein>
    <submittedName>
        <fullName evidence="2">Helix-turn-helix transcriptional regulator</fullName>
    </submittedName>
</protein>
<reference evidence="3" key="1">
    <citation type="submission" date="2021-01" db="EMBL/GenBank/DDBJ databases">
        <title>Genome public.</title>
        <authorList>
            <person name="Liu C."/>
            <person name="Sun Q."/>
        </authorList>
    </citation>
    <scope>NUCLEOTIDE SEQUENCE [LARGE SCALE GENOMIC DNA]</scope>
    <source>
        <strain evidence="3">YIM B02505</strain>
    </source>
</reference>